<dbReference type="eggNOG" id="KOG4297">
    <property type="taxonomic scope" value="Eukaryota"/>
</dbReference>
<dbReference type="Ensembl" id="ENSSHAT00000017440.2">
    <property type="protein sequence ID" value="ENSSHAP00000017296.1"/>
    <property type="gene ID" value="ENSSHAG00000014702.2"/>
</dbReference>
<dbReference type="GeneID" id="105750957"/>
<dbReference type="GeneTree" id="ENSGT00440000039859"/>
<dbReference type="SMART" id="SM00034">
    <property type="entry name" value="CLECT"/>
    <property type="match status" value="1"/>
</dbReference>
<reference evidence="5 6" key="1">
    <citation type="journal article" date="2011" name="Proc. Natl. Acad. Sci. U.S.A.">
        <title>Genetic diversity and population structure of the endangered marsupial Sarcophilus harrisii (Tasmanian devil).</title>
        <authorList>
            <person name="Miller W."/>
            <person name="Hayes V.M."/>
            <person name="Ratan A."/>
            <person name="Petersen D.C."/>
            <person name="Wittekindt N.E."/>
            <person name="Miller J."/>
            <person name="Walenz B."/>
            <person name="Knight J."/>
            <person name="Qi J."/>
            <person name="Zhao F."/>
            <person name="Wang Q."/>
            <person name="Bedoya-Reina O.C."/>
            <person name="Katiyar N."/>
            <person name="Tomsho L.P."/>
            <person name="Kasson L.M."/>
            <person name="Hardie R.A."/>
            <person name="Woodbridge P."/>
            <person name="Tindall E.A."/>
            <person name="Bertelsen M.F."/>
            <person name="Dixon D."/>
            <person name="Pyecroft S."/>
            <person name="Helgen K.M."/>
            <person name="Lesk A.M."/>
            <person name="Pringle T.H."/>
            <person name="Patterson N."/>
            <person name="Zhang Y."/>
            <person name="Kreiss A."/>
            <person name="Woods G.M."/>
            <person name="Jones M.E."/>
            <person name="Schuster S.C."/>
        </authorList>
    </citation>
    <scope>NUCLEOTIDE SEQUENCE [LARGE SCALE GENOMIC DNA]</scope>
</reference>
<dbReference type="InterPro" id="IPR016186">
    <property type="entry name" value="C-type_lectin-like/link_sf"/>
</dbReference>
<reference evidence="5" key="3">
    <citation type="submission" date="2025-09" db="UniProtKB">
        <authorList>
            <consortium name="Ensembl"/>
        </authorList>
    </citation>
    <scope>IDENTIFICATION</scope>
</reference>
<evidence type="ECO:0000256" key="3">
    <source>
        <dbReference type="SAM" id="SignalP"/>
    </source>
</evidence>
<dbReference type="SUPFAM" id="SSF56436">
    <property type="entry name" value="C-type lectin-like"/>
    <property type="match status" value="1"/>
</dbReference>
<accession>G3WPE1</accession>
<evidence type="ECO:0000313" key="5">
    <source>
        <dbReference type="Ensembl" id="ENSSHAP00000017296.1"/>
    </source>
</evidence>
<dbReference type="PANTHER" id="PTHR22991">
    <property type="entry name" value="PROTEIN CBG13490"/>
    <property type="match status" value="1"/>
</dbReference>
<dbReference type="PRINTS" id="PR00770">
    <property type="entry name" value="EMAJORBASICP"/>
</dbReference>
<gene>
    <name evidence="5" type="primary">LOC105750957</name>
</gene>
<dbReference type="Proteomes" id="UP000007648">
    <property type="component" value="Unassembled WGS sequence"/>
</dbReference>
<feature type="signal peptide" evidence="3">
    <location>
        <begin position="1"/>
        <end position="17"/>
    </location>
</feature>
<evidence type="ECO:0000313" key="6">
    <source>
        <dbReference type="Proteomes" id="UP000007648"/>
    </source>
</evidence>
<dbReference type="InterPro" id="IPR002352">
    <property type="entry name" value="Eosinophil_major_basic"/>
</dbReference>
<name>G3WPE1_SARHA</name>
<dbReference type="PROSITE" id="PS00615">
    <property type="entry name" value="C_TYPE_LECTIN_1"/>
    <property type="match status" value="1"/>
</dbReference>
<evidence type="ECO:0000256" key="1">
    <source>
        <dbReference type="ARBA" id="ARBA00023157"/>
    </source>
</evidence>
<dbReference type="InterPro" id="IPR018378">
    <property type="entry name" value="C-type_lectin_CS"/>
</dbReference>
<dbReference type="GO" id="GO:0006955">
    <property type="term" value="P:immune response"/>
    <property type="evidence" value="ECO:0007669"/>
    <property type="project" value="InterPro"/>
</dbReference>
<feature type="domain" description="C-type lectin" evidence="4">
    <location>
        <begin position="91"/>
        <end position="208"/>
    </location>
</feature>
<dbReference type="InterPro" id="IPR001304">
    <property type="entry name" value="C-type_lectin-like"/>
</dbReference>
<dbReference type="AlphaFoldDB" id="G3WPE1"/>
<protein>
    <recommendedName>
        <fullName evidence="4">C-type lectin domain-containing protein</fullName>
    </recommendedName>
</protein>
<dbReference type="FunCoup" id="G3WPE1">
    <property type="interactions" value="130"/>
</dbReference>
<feature type="region of interest" description="Disordered" evidence="2">
    <location>
        <begin position="32"/>
        <end position="62"/>
    </location>
</feature>
<dbReference type="Gene3D" id="3.10.100.10">
    <property type="entry name" value="Mannose-Binding Protein A, subunit A"/>
    <property type="match status" value="1"/>
</dbReference>
<dbReference type="PANTHER" id="PTHR22991:SF40">
    <property type="entry name" value="PROTEIN CBG13490"/>
    <property type="match status" value="1"/>
</dbReference>
<keyword evidence="6" id="KW-1185">Reference proteome</keyword>
<dbReference type="OMA" id="KNICKRC"/>
<keyword evidence="1" id="KW-1015">Disulfide bond</keyword>
<dbReference type="HOGENOM" id="CLU_107200_1_0_1"/>
<dbReference type="RefSeq" id="XP_012408161.1">
    <property type="nucleotide sequence ID" value="XM_012552707.3"/>
</dbReference>
<proteinExistence type="predicted"/>
<keyword evidence="3" id="KW-0732">Signal</keyword>
<dbReference type="KEGG" id="shr:105750957"/>
<feature type="compositionally biased region" description="Basic and acidic residues" evidence="2">
    <location>
        <begin position="32"/>
        <end position="61"/>
    </location>
</feature>
<dbReference type="Pfam" id="PF00059">
    <property type="entry name" value="Lectin_C"/>
    <property type="match status" value="1"/>
</dbReference>
<dbReference type="InParanoid" id="G3WPE1"/>
<evidence type="ECO:0000256" key="2">
    <source>
        <dbReference type="SAM" id="MobiDB-lite"/>
    </source>
</evidence>
<dbReference type="PROSITE" id="PS50041">
    <property type="entry name" value="C_TYPE_LECTIN_2"/>
    <property type="match status" value="1"/>
</dbReference>
<dbReference type="STRING" id="9305.ENSSHAP00000017296"/>
<dbReference type="InterPro" id="IPR016187">
    <property type="entry name" value="CTDL_fold"/>
</dbReference>
<feature type="chain" id="PRO_5003459176" description="C-type lectin domain-containing protein" evidence="3">
    <location>
        <begin position="18"/>
        <end position="209"/>
    </location>
</feature>
<dbReference type="InterPro" id="IPR050976">
    <property type="entry name" value="Snaclec"/>
</dbReference>
<reference evidence="5" key="2">
    <citation type="submission" date="2025-08" db="UniProtKB">
        <authorList>
            <consortium name="Ensembl"/>
        </authorList>
    </citation>
    <scope>IDENTIFICATION</scope>
</reference>
<evidence type="ECO:0000259" key="4">
    <source>
        <dbReference type="PROSITE" id="PS50041"/>
    </source>
</evidence>
<dbReference type="OrthoDB" id="6369810at2759"/>
<sequence>MKFCLILSFVLLRTASSFHLKNKAFKIEEEKTLHQEQEMPDKEEILASGEDESRREEKEATDFVPVPATKENDSVSLKEGDIVNLTGTPRCQNSRFKLIRKAASFKKAQKICQRTCNNSLVSIHNFTFNDLIHRTSQGVQQGRIWIGACITGFDFKKRFSWVDGSSWDFTNWAPGQPKIFGGKCVALCVTDGRWRRVKCWRRLPFACFA</sequence>
<organism evidence="5 6">
    <name type="scientific">Sarcophilus harrisii</name>
    <name type="common">Tasmanian devil</name>
    <name type="synonym">Sarcophilus laniarius</name>
    <dbReference type="NCBI Taxonomy" id="9305"/>
    <lineage>
        <taxon>Eukaryota</taxon>
        <taxon>Metazoa</taxon>
        <taxon>Chordata</taxon>
        <taxon>Craniata</taxon>
        <taxon>Vertebrata</taxon>
        <taxon>Euteleostomi</taxon>
        <taxon>Mammalia</taxon>
        <taxon>Metatheria</taxon>
        <taxon>Dasyuromorphia</taxon>
        <taxon>Dasyuridae</taxon>
        <taxon>Sarcophilus</taxon>
    </lineage>
</organism>